<evidence type="ECO:0000256" key="4">
    <source>
        <dbReference type="ARBA" id="ARBA00023136"/>
    </source>
</evidence>
<dbReference type="InterPro" id="IPR050726">
    <property type="entry name" value="mGluR"/>
</dbReference>
<accession>A0AAV2I9N8</accession>
<reference evidence="10 11" key="1">
    <citation type="submission" date="2024-04" db="EMBL/GenBank/DDBJ databases">
        <authorList>
            <consortium name="Genoscope - CEA"/>
            <person name="William W."/>
        </authorList>
    </citation>
    <scope>NUCLEOTIDE SEQUENCE [LARGE SCALE GENOMIC DNA]</scope>
</reference>
<keyword evidence="6" id="KW-0325">Glycoprotein</keyword>
<feature type="signal peptide" evidence="8">
    <location>
        <begin position="1"/>
        <end position="18"/>
    </location>
</feature>
<evidence type="ECO:0000256" key="7">
    <source>
        <dbReference type="SAM" id="Phobius"/>
    </source>
</evidence>
<dbReference type="Pfam" id="PF00003">
    <property type="entry name" value="7tm_3"/>
    <property type="match status" value="1"/>
</dbReference>
<dbReference type="EMBL" id="CAXITT010000438">
    <property type="protein sequence ID" value="CAL1541550.1"/>
    <property type="molecule type" value="Genomic_DNA"/>
</dbReference>
<feature type="chain" id="PRO_5043393679" description="G-protein coupled receptors family 3 profile domain-containing protein" evidence="8">
    <location>
        <begin position="19"/>
        <end position="2777"/>
    </location>
</feature>
<feature type="transmembrane region" description="Helical" evidence="7">
    <location>
        <begin position="2639"/>
        <end position="2660"/>
    </location>
</feature>
<comment type="caution">
    <text evidence="10">The sequence shown here is derived from an EMBL/GenBank/DDBJ whole genome shotgun (WGS) entry which is preliminary data.</text>
</comment>
<dbReference type="PRINTS" id="PR00248">
    <property type="entry name" value="GPCRMGR"/>
</dbReference>
<dbReference type="PANTHER" id="PTHR24060">
    <property type="entry name" value="METABOTROPIC GLUTAMATE RECEPTOR"/>
    <property type="match status" value="1"/>
</dbReference>
<evidence type="ECO:0000256" key="6">
    <source>
        <dbReference type="ARBA" id="ARBA00023180"/>
    </source>
</evidence>
<keyword evidence="4 7" id="KW-0472">Membrane</keyword>
<evidence type="ECO:0000313" key="11">
    <source>
        <dbReference type="Proteomes" id="UP001497497"/>
    </source>
</evidence>
<dbReference type="PROSITE" id="PS50259">
    <property type="entry name" value="G_PROTEIN_RECEP_F3_4"/>
    <property type="match status" value="1"/>
</dbReference>
<feature type="domain" description="G-protein coupled receptors family 3 profile" evidence="9">
    <location>
        <begin position="2474"/>
        <end position="2726"/>
    </location>
</feature>
<evidence type="ECO:0000256" key="2">
    <source>
        <dbReference type="ARBA" id="ARBA00022692"/>
    </source>
</evidence>
<sequence>MGKQWLLIFVTYIAICQGQNIVEQVCSADRMMTQLDSSSANVIIGGLFEIREKGADGLGCGKPNTANMQIFEAARYALNLLNNNIGGNRYLNGINFGMIAYDTCFSSTLAINALQALYPQSTSSNPFCQTQANAPVVSGIVGPLSSDTANTVAELAGQMPVSIVSPAAMDPGLSDKVNYRTFLRTTPSFTGFAKAVVELLIQLQWQNVLVVYVNDDNGRSGYGELLQATYNRGLCVSSALVLDDSADKATYKAALNGFGFSGYTAAILVATSGQAQVILDAVNEVPAANNVQWIISDVDLTIDQSTLNRLRGAMVVVPKFPLITGFRDYFINLETNPNNNVGNPWFKDWYEVTYKCSLTTATNQCTLKSAATLAPMFVQNPWVVPTIKAVFAYAQAIATICTNSGFCSNLRNMNALAFHNVLHNVDFTFPDNFLATDLRGQRIKFDANGDPEVSDFSIYNYNNRLGSGFVFEEIGSFTSNTLTLTRQPTLYDGTRSSVLPTNPTATCQTLGCQSCLLPQRSVTFRYQPADIVIGSLIQAHQSGRVPFTCGTGIIPRLASLVAAEWAVSRYRDINPNKLNGVTLGTLVADICPDSFVARGFLTDLLSGNNRLVDSSGNVITSETIRAFVDFTESDVAKSVSPILSNYNIPEVQTAATTPVVMNGGMTSYFSRAIPSDEVFYKAIASLLQTVGWKYVQVATRSSGIYQEMYQTFLKVAADYGICIVNTVAAFDSTSTTRFDTMLDALLSKTQTQVVVVIGNQNDVRGLLTSIGAKGKAGQLQLIAGSDMWARNPEYVRGLEAAAAGSIVLDLQMSANTDFIANLTSLSRAQIQAHPFMRELFEVSNMCSLDTSTRGLYSRTCTNLDVFPNNLYQGKTPYVIQSVFTVADKLHEVIQEVCKNVNYSGLCSDFRSATDIGLRLDAKIQDTTKTATGYGIKGGEGITDYTYLVYQQGAYTSFGQFSAENQRLTSLTPATLGTNQNKPSMCGGVCLECQYLFNMQRGLFSNGDWLIAGTFSVSDPGPDLLQPYICGATRMADGPQYTTAMLFALNQVNNGLARVSVPGVKFGGLALDHCDNPGRANLMVSGIYSGYMTNSGVDQSKILAWMTDTTASTNDAAALLDPLGVAIVSPSATAASLMEYPNFFRTIQGDRTAAQALVKIIKTFGFPYIQMVHGANEYGRGGLETMKAVTQSEGICIINAQELSTNNTATVLETVLATETHVVVLFLESADTDRFLTAVANHNVARARLVILMPEMFSKIVKRVASSMAKPIISLSLHRTTLSKYNDYINSSPISNPYFASYYMKVKSCNLPGYSMYRTPCATPLEPITGDSDYEEDNYVLATINSVYAIVNALHLTIRDICGQYTTPCAQFYTATDKLKRFNLRLKDANFIDEGQNSFRFLDREGNTAYDVWQSTSSGDYRKIGTYGGVSLDLLDFSLSSYPNVTSTCISPCLSCILRGLTFSHTPGDVYLAGMFDVHQRSLSPFTCGAINTLHGFLLLEAFHYAIKKVNEKQGQFANILTGTKLGGIGLDACNSQVRGGYLVSNIHNGLTSLARDGVVIAPSKIDTYIGSYGSKASIYLARLLTDLKIPQISYASGSEELSDQRVYPYFYRTVPSDGDQVEAMLQFLDQSDIRYVQIVYEDNSNGLTAKDTFLAEASKYRICVAQTVNFPDLGEVSSETSNSIVSKLVLKPAANTVVTFLGTDFVNSLLQAVGRSDRAQNKLRFIGSVAWADNQDAIQGADRQAVGSITLKLDSDDIGDFETYMGSKTLANSVENPWFEEYFQKIQNCYTSKANTMGYPRPCPLPTSGVISSPLYQQDSGVVYVINAVYAAAFGIHETLKEKCGEGYTAVCQAYRTSKDRHESLNNRLASVKFMDPVGNNFTFVNRSVVAGYRFLSVETGALGSVGYRQIALFDETRRSVNISSTYTTAWNSDCDRRDACAECPNIRDNDVRYVFYNDANKLQNTTTIIGFFDIHKQGVDPYRCGEINIPGLHQFLAYFYTAQKVLPGNVRILAIDTCSNSMRVDQDLFGLLQGTGLCNSDFDKSKMISMDHLGSVITLGELNTMAASRVLELPKVTYISPNALSTYLDSSRYLFRTIAPASAMVQAISNLFSKVGWKYFDALYQLNSGEGVNLWEEFNVFAANSGLCTGIALGLEDTFSSADIKLNGDKGSKAVVLFGTSDFIGRVMSAVSGYADKYVWVLAVDWDLTQDLLNSFVPAGKTVNFITVHRNTYVVESFQTHVRTALTYSQVHSTNNPSGVPVRWFDELYQTVWNCTLSKSAKPINIGKPECLTNRTFSNLVHDKYVLNTIAATFAATSGLTALQPTQSLNNLRAEIKNKIAAVTLNMAAPGSAAGDLKIFNLTTDLQFQFDKTYQWWNSGFEIKILSVSKDNSQNLAITNLLNFTVASVPSDSQLKDILRVFNLTSICTDNAGCSCSYDTDGRVLPQTGSKFTPGDHRNYFFYHDFGNLMYEWPIWAIVVAIFTSLGLLITLILFLILLFAYPKKGGTSILGYMVIIGILGIYVINFAFFVSANEATCGSRRFLMGVVYMIAFAPLLVKAVDNWRFSQVPGVEGVGRYSGISSACSLLLVACGIVLVQCIIPIIWLILVHPTASYWPVNDGMHDNWWCDPPQDYDKGIVLSMVFVMFIVLLTAIFSAITFDTERNNFESRWILFGSIATAGCFLVWMIVSTNAGPPFRDAAVTIGNLVNASLLMLVMPFRKSFLLCRSLRNKDKDDYSDEGVNGGPYENGFSNGEYNTAFDLAEYDNQYSRKNLEL</sequence>
<protein>
    <recommendedName>
        <fullName evidence="9">G-protein coupled receptors family 3 profile domain-containing protein</fullName>
    </recommendedName>
</protein>
<gene>
    <name evidence="10" type="ORF">GSLYS_00015156001</name>
</gene>
<dbReference type="InterPro" id="IPR017978">
    <property type="entry name" value="GPCR_3_C"/>
</dbReference>
<dbReference type="Proteomes" id="UP001497497">
    <property type="component" value="Unassembled WGS sequence"/>
</dbReference>
<feature type="transmembrane region" description="Helical" evidence="7">
    <location>
        <begin position="2702"/>
        <end position="2720"/>
    </location>
</feature>
<evidence type="ECO:0000313" key="10">
    <source>
        <dbReference type="EMBL" id="CAL1541550.1"/>
    </source>
</evidence>
<dbReference type="InterPro" id="IPR000337">
    <property type="entry name" value="GPCR_3"/>
</dbReference>
<proteinExistence type="predicted"/>
<dbReference type="InterPro" id="IPR001828">
    <property type="entry name" value="ANF_lig-bd_rcpt"/>
</dbReference>
<name>A0AAV2I9N8_LYMST</name>
<dbReference type="GO" id="GO:0004930">
    <property type="term" value="F:G protein-coupled receptor activity"/>
    <property type="evidence" value="ECO:0007669"/>
    <property type="project" value="InterPro"/>
</dbReference>
<dbReference type="Pfam" id="PF01094">
    <property type="entry name" value="ANF_receptor"/>
    <property type="match status" value="5"/>
</dbReference>
<feature type="transmembrane region" description="Helical" evidence="7">
    <location>
        <begin position="2672"/>
        <end position="2690"/>
    </location>
</feature>
<keyword evidence="2 7" id="KW-0812">Transmembrane</keyword>
<keyword evidence="3 7" id="KW-1133">Transmembrane helix</keyword>
<keyword evidence="8" id="KW-0732">Signal</keyword>
<evidence type="ECO:0000256" key="5">
    <source>
        <dbReference type="ARBA" id="ARBA00023170"/>
    </source>
</evidence>
<comment type="subcellular location">
    <subcellularLocation>
        <location evidence="1">Membrane</location>
        <topology evidence="1">Multi-pass membrane protein</topology>
    </subcellularLocation>
</comment>
<evidence type="ECO:0000256" key="3">
    <source>
        <dbReference type="ARBA" id="ARBA00022989"/>
    </source>
</evidence>
<evidence type="ECO:0000259" key="9">
    <source>
        <dbReference type="PROSITE" id="PS50259"/>
    </source>
</evidence>
<feature type="transmembrane region" description="Helical" evidence="7">
    <location>
        <begin position="2588"/>
        <end position="2609"/>
    </location>
</feature>
<dbReference type="InterPro" id="IPR028082">
    <property type="entry name" value="Peripla_BP_I"/>
</dbReference>
<keyword evidence="5" id="KW-0675">Receptor</keyword>
<evidence type="ECO:0000256" key="1">
    <source>
        <dbReference type="ARBA" id="ARBA00004141"/>
    </source>
</evidence>
<dbReference type="GO" id="GO:0016020">
    <property type="term" value="C:membrane"/>
    <property type="evidence" value="ECO:0007669"/>
    <property type="project" value="UniProtKB-SubCell"/>
</dbReference>
<keyword evidence="11" id="KW-1185">Reference proteome</keyword>
<evidence type="ECO:0000256" key="8">
    <source>
        <dbReference type="SAM" id="SignalP"/>
    </source>
</evidence>
<organism evidence="10 11">
    <name type="scientific">Lymnaea stagnalis</name>
    <name type="common">Great pond snail</name>
    <name type="synonym">Helix stagnalis</name>
    <dbReference type="NCBI Taxonomy" id="6523"/>
    <lineage>
        <taxon>Eukaryota</taxon>
        <taxon>Metazoa</taxon>
        <taxon>Spiralia</taxon>
        <taxon>Lophotrochozoa</taxon>
        <taxon>Mollusca</taxon>
        <taxon>Gastropoda</taxon>
        <taxon>Heterobranchia</taxon>
        <taxon>Euthyneura</taxon>
        <taxon>Panpulmonata</taxon>
        <taxon>Hygrophila</taxon>
        <taxon>Lymnaeoidea</taxon>
        <taxon>Lymnaeidae</taxon>
        <taxon>Lymnaea</taxon>
    </lineage>
</organism>
<dbReference type="SUPFAM" id="SSF53822">
    <property type="entry name" value="Periplasmic binding protein-like I"/>
    <property type="match status" value="5"/>
</dbReference>
<feature type="transmembrane region" description="Helical" evidence="7">
    <location>
        <begin position="2544"/>
        <end position="2562"/>
    </location>
</feature>
<dbReference type="Gene3D" id="3.40.50.2300">
    <property type="match status" value="10"/>
</dbReference>
<feature type="transmembrane region" description="Helical" evidence="7">
    <location>
        <begin position="2474"/>
        <end position="2499"/>
    </location>
</feature>
<feature type="transmembrane region" description="Helical" evidence="7">
    <location>
        <begin position="2511"/>
        <end position="2532"/>
    </location>
</feature>